<evidence type="ECO:0000313" key="2">
    <source>
        <dbReference type="Proteomes" id="UP000287416"/>
    </source>
</evidence>
<accession>A0A3Q9R748</accession>
<organism evidence="1 2">
    <name type="scientific">Acinetobacter phage AbTZA1</name>
    <dbReference type="NCBI Taxonomy" id="2500827"/>
    <lineage>
        <taxon>Viruses</taxon>
        <taxon>Duplodnaviria</taxon>
        <taxon>Heunggongvirae</taxon>
        <taxon>Uroviricota</taxon>
        <taxon>Caudoviricetes</taxon>
        <taxon>Pantevenvirales</taxon>
        <taxon>Straboviridae</taxon>
        <taxon>Twarogvirinae</taxon>
        <taxon>Hadassahvirus</taxon>
        <taxon>Hadassahvirus azbtza1</taxon>
    </lineage>
</organism>
<dbReference type="Proteomes" id="UP000287416">
    <property type="component" value="Segment"/>
</dbReference>
<keyword evidence="2" id="KW-1185">Reference proteome</keyword>
<dbReference type="RefSeq" id="YP_009882298.1">
    <property type="nucleotide sequence ID" value="NC_049445.1"/>
</dbReference>
<name>A0A3Q9R748_9CAUD</name>
<dbReference type="EMBL" id="MK278860">
    <property type="protein sequence ID" value="AZU98708.1"/>
    <property type="molecule type" value="Genomic_DNA"/>
</dbReference>
<protein>
    <submittedName>
        <fullName evidence="1">Uncharacterized protein</fullName>
    </submittedName>
</protein>
<proteinExistence type="predicted"/>
<reference evidence="1 2" key="1">
    <citation type="submission" date="2018-12" db="EMBL/GenBank/DDBJ databases">
        <title>Successful treatment of antibiotic resistant microbial bone infection with bacteriophages.</title>
        <authorList>
            <person name="Nir-Paz R."/>
            <person name="Gelman D."/>
            <person name="Khouri A."/>
            <person name="Sisson B.M."/>
            <person name="Fackler J."/>
            <person name="Oren S.A."/>
            <person name="Khalifa L."/>
            <person name="Rimon A."/>
            <person name="Glazer S.C."/>
            <person name="Moses A.E."/>
            <person name="Yoram W."/>
            <person name="Schooley R.T."/>
            <person name="Hazan R."/>
        </authorList>
    </citation>
    <scope>NUCLEOTIDE SEQUENCE [LARGE SCALE GENOMIC DNA]</scope>
</reference>
<evidence type="ECO:0000313" key="1">
    <source>
        <dbReference type="EMBL" id="AZU98708.1"/>
    </source>
</evidence>
<dbReference type="GeneID" id="55811594"/>
<dbReference type="KEGG" id="vg:55811594"/>
<sequence length="99" mass="11449">MQIGTIVKLTDCFFNTSDDFLLHYPELSRDNSYRITAIRELREMIGAIELVCVETSEKFNVNEVYHLPETEQPKAKWWAFLSSSNPSEYEVINANTNNA</sequence>